<reference evidence="2" key="1">
    <citation type="submission" date="2019-03" db="EMBL/GenBank/DDBJ databases">
        <authorList>
            <person name="Mank J."/>
            <person name="Almeida P."/>
        </authorList>
    </citation>
    <scope>NUCLEOTIDE SEQUENCE</scope>
    <source>
        <strain evidence="2">78183</strain>
    </source>
</reference>
<proteinExistence type="predicted"/>
<feature type="compositionally biased region" description="Polar residues" evidence="1">
    <location>
        <begin position="12"/>
        <end position="37"/>
    </location>
</feature>
<organism evidence="2">
    <name type="scientific">Salix viminalis</name>
    <name type="common">Common osier</name>
    <name type="synonym">Basket willow</name>
    <dbReference type="NCBI Taxonomy" id="40686"/>
    <lineage>
        <taxon>Eukaryota</taxon>
        <taxon>Viridiplantae</taxon>
        <taxon>Streptophyta</taxon>
        <taxon>Embryophyta</taxon>
        <taxon>Tracheophyta</taxon>
        <taxon>Spermatophyta</taxon>
        <taxon>Magnoliopsida</taxon>
        <taxon>eudicotyledons</taxon>
        <taxon>Gunneridae</taxon>
        <taxon>Pentapetalae</taxon>
        <taxon>rosids</taxon>
        <taxon>fabids</taxon>
        <taxon>Malpighiales</taxon>
        <taxon>Salicaceae</taxon>
        <taxon>Saliceae</taxon>
        <taxon>Salix</taxon>
    </lineage>
</organism>
<name>A0A6N2NHP5_SALVM</name>
<protein>
    <submittedName>
        <fullName evidence="2">Uncharacterized protein</fullName>
    </submittedName>
</protein>
<gene>
    <name evidence="2" type="ORF">SVIM_LOCUS504770</name>
</gene>
<evidence type="ECO:0000256" key="1">
    <source>
        <dbReference type="SAM" id="MobiDB-lite"/>
    </source>
</evidence>
<evidence type="ECO:0000313" key="2">
    <source>
        <dbReference type="EMBL" id="VFU65679.1"/>
    </source>
</evidence>
<dbReference type="AlphaFoldDB" id="A0A6N2NHP5"/>
<dbReference type="EMBL" id="CAADRP010002296">
    <property type="protein sequence ID" value="VFU65679.1"/>
    <property type="molecule type" value="Genomic_DNA"/>
</dbReference>
<accession>A0A6N2NHP5</accession>
<feature type="region of interest" description="Disordered" evidence="1">
    <location>
        <begin position="1"/>
        <end position="37"/>
    </location>
</feature>
<feature type="region of interest" description="Disordered" evidence="1">
    <location>
        <begin position="72"/>
        <end position="120"/>
    </location>
</feature>
<sequence length="184" mass="20756">MSYKRQRLQESHIFTNQEDSSFNTPQLENECPSSSYRVLTQSSTLQRNHNPFPTDSQRHPLFHDEASSSIACHSESNNHHPSDSTSVSLVQDHVPPESAPSTNDLGFSINDHETTGQASYQRKRGRISYAYIDFGDKTFKCCHCMALFWVNERLAQSSQRHPRFSLCCLGGKIKLLATTNSSSS</sequence>